<dbReference type="AlphaFoldDB" id="A0A1G2CKG2"/>
<accession>A0A1G2CKG2</accession>
<evidence type="ECO:0000313" key="3">
    <source>
        <dbReference type="Proteomes" id="UP000178348"/>
    </source>
</evidence>
<sequence>MKNLVRGATTPQGVKMTGDPAIPIREAAPTVPPEEVALRPSGHHDWRKERGEWNGRQHLGRVTELVVAVGTDGGIALVDAQPRRTLA</sequence>
<gene>
    <name evidence="2" type="ORF">A2946_01405</name>
</gene>
<dbReference type="Proteomes" id="UP000178348">
    <property type="component" value="Unassembled WGS sequence"/>
</dbReference>
<comment type="caution">
    <text evidence="2">The sequence shown here is derived from an EMBL/GenBank/DDBJ whole genome shotgun (WGS) entry which is preliminary data.</text>
</comment>
<reference evidence="2 3" key="1">
    <citation type="journal article" date="2016" name="Nat. Commun.">
        <title>Thousands of microbial genomes shed light on interconnected biogeochemical processes in an aquifer system.</title>
        <authorList>
            <person name="Anantharaman K."/>
            <person name="Brown C.T."/>
            <person name="Hug L.A."/>
            <person name="Sharon I."/>
            <person name="Castelle C.J."/>
            <person name="Probst A.J."/>
            <person name="Thomas B.C."/>
            <person name="Singh A."/>
            <person name="Wilkins M.J."/>
            <person name="Karaoz U."/>
            <person name="Brodie E.L."/>
            <person name="Williams K.H."/>
            <person name="Hubbard S.S."/>
            <person name="Banfield J.F."/>
        </authorList>
    </citation>
    <scope>NUCLEOTIDE SEQUENCE [LARGE SCALE GENOMIC DNA]</scope>
</reference>
<feature type="region of interest" description="Disordered" evidence="1">
    <location>
        <begin position="1"/>
        <end position="25"/>
    </location>
</feature>
<proteinExistence type="predicted"/>
<evidence type="ECO:0000256" key="1">
    <source>
        <dbReference type="SAM" id="MobiDB-lite"/>
    </source>
</evidence>
<name>A0A1G2CKG2_9BACT</name>
<dbReference type="EMBL" id="MHLB01000033">
    <property type="protein sequence ID" value="OGZ01702.1"/>
    <property type="molecule type" value="Genomic_DNA"/>
</dbReference>
<organism evidence="2 3">
    <name type="scientific">Candidatus Liptonbacteria bacterium RIFCSPLOWO2_01_FULL_53_13</name>
    <dbReference type="NCBI Taxonomy" id="1798651"/>
    <lineage>
        <taxon>Bacteria</taxon>
        <taxon>Candidatus Liptoniibacteriota</taxon>
    </lineage>
</organism>
<evidence type="ECO:0000313" key="2">
    <source>
        <dbReference type="EMBL" id="OGZ01702.1"/>
    </source>
</evidence>
<protein>
    <submittedName>
        <fullName evidence="2">Uncharacterized protein</fullName>
    </submittedName>
</protein>